<dbReference type="OrthoDB" id="8225825at2"/>
<keyword evidence="4" id="KW-1185">Reference proteome</keyword>
<comment type="catalytic activity">
    <reaction evidence="2">
        <text>oxidized coenzyme F420-(gamma-L-Glu)(n) + a quinol + H(+) = reduced coenzyme F420-(gamma-L-Glu)(n) + a quinone</text>
        <dbReference type="Rhea" id="RHEA:39663"/>
        <dbReference type="Rhea" id="RHEA-COMP:12939"/>
        <dbReference type="Rhea" id="RHEA-COMP:14378"/>
        <dbReference type="ChEBI" id="CHEBI:15378"/>
        <dbReference type="ChEBI" id="CHEBI:24646"/>
        <dbReference type="ChEBI" id="CHEBI:132124"/>
        <dbReference type="ChEBI" id="CHEBI:133980"/>
        <dbReference type="ChEBI" id="CHEBI:139511"/>
    </reaction>
</comment>
<name>D9WV55_9ACTN</name>
<proteinExistence type="inferred from homology"/>
<dbReference type="Proteomes" id="UP000003963">
    <property type="component" value="Unassembled WGS sequence"/>
</dbReference>
<dbReference type="STRING" id="457427.SSOG_08269"/>
<accession>D9WV55</accession>
<dbReference type="GO" id="GO:0005886">
    <property type="term" value="C:plasma membrane"/>
    <property type="evidence" value="ECO:0007669"/>
    <property type="project" value="TreeGrafter"/>
</dbReference>
<dbReference type="PANTHER" id="PTHR39428:SF3">
    <property type="entry name" value="DEAZAFLAVIN-DEPENDENT NITROREDUCTASE"/>
    <property type="match status" value="1"/>
</dbReference>
<dbReference type="GO" id="GO:0070967">
    <property type="term" value="F:coenzyme F420 binding"/>
    <property type="evidence" value="ECO:0007669"/>
    <property type="project" value="TreeGrafter"/>
</dbReference>
<dbReference type="HOGENOM" id="CLU_114921_1_0_11"/>
<evidence type="ECO:0000313" key="3">
    <source>
        <dbReference type="EMBL" id="EFL28555.1"/>
    </source>
</evidence>
<organism evidence="3 4">
    <name type="scientific">Streptomyces himastatinicus ATCC 53653</name>
    <dbReference type="NCBI Taxonomy" id="457427"/>
    <lineage>
        <taxon>Bacteria</taxon>
        <taxon>Bacillati</taxon>
        <taxon>Actinomycetota</taxon>
        <taxon>Actinomycetes</taxon>
        <taxon>Kitasatosporales</taxon>
        <taxon>Streptomycetaceae</taxon>
        <taxon>Streptomyces</taxon>
        <taxon>Streptomyces violaceusniger group</taxon>
    </lineage>
</organism>
<dbReference type="AlphaFoldDB" id="D9WV55"/>
<gene>
    <name evidence="3" type="ORF">SSOG_08269</name>
</gene>
<comment type="similarity">
    <text evidence="1">Belongs to the F420H(2)-dependent quinone reductase family.</text>
</comment>
<evidence type="ECO:0000256" key="1">
    <source>
        <dbReference type="ARBA" id="ARBA00008710"/>
    </source>
</evidence>
<evidence type="ECO:0008006" key="5">
    <source>
        <dbReference type="Google" id="ProtNLM"/>
    </source>
</evidence>
<dbReference type="Pfam" id="PF04075">
    <property type="entry name" value="F420H2_quin_red"/>
    <property type="match status" value="1"/>
</dbReference>
<reference evidence="3 4" key="1">
    <citation type="submission" date="2009-02" db="EMBL/GenBank/DDBJ databases">
        <title>Annotation of Streptomyces hygroscopicus strain ATCC 53653.</title>
        <authorList>
            <consortium name="The Broad Institute Genome Sequencing Platform"/>
            <consortium name="Broad Institute Microbial Sequencing Center"/>
            <person name="Fischbach M."/>
            <person name="Godfrey P."/>
            <person name="Ward D."/>
            <person name="Young S."/>
            <person name="Zeng Q."/>
            <person name="Koehrsen M."/>
            <person name="Alvarado L."/>
            <person name="Berlin A.M."/>
            <person name="Bochicchio J."/>
            <person name="Borenstein D."/>
            <person name="Chapman S.B."/>
            <person name="Chen Z."/>
            <person name="Engels R."/>
            <person name="Freedman E."/>
            <person name="Gellesch M."/>
            <person name="Goldberg J."/>
            <person name="Griggs A."/>
            <person name="Gujja S."/>
            <person name="Heilman E.R."/>
            <person name="Heiman D.I."/>
            <person name="Hepburn T.A."/>
            <person name="Howarth C."/>
            <person name="Jen D."/>
            <person name="Larson L."/>
            <person name="Lewis B."/>
            <person name="Mehta T."/>
            <person name="Park D."/>
            <person name="Pearson M."/>
            <person name="Richards J."/>
            <person name="Roberts A."/>
            <person name="Saif S."/>
            <person name="Shea T.D."/>
            <person name="Shenoy N."/>
            <person name="Sisk P."/>
            <person name="Stolte C."/>
            <person name="Sykes S.N."/>
            <person name="Thomson T."/>
            <person name="Walk T."/>
            <person name="White J."/>
            <person name="Yandava C."/>
            <person name="Straight P."/>
            <person name="Clardy J."/>
            <person name="Hung D."/>
            <person name="Kolter R."/>
            <person name="Mekalanos J."/>
            <person name="Walker S."/>
            <person name="Walsh C.T."/>
            <person name="Wieland-Brown L.C."/>
            <person name="Haas B."/>
            <person name="Nusbaum C."/>
            <person name="Birren B."/>
        </authorList>
    </citation>
    <scope>NUCLEOTIDE SEQUENCE [LARGE SCALE GENOMIC DNA]</scope>
    <source>
        <strain evidence="3 4">ATCC 53653</strain>
    </source>
</reference>
<dbReference type="PANTHER" id="PTHR39428">
    <property type="entry name" value="F420H(2)-DEPENDENT QUINONE REDUCTASE RV1261C"/>
    <property type="match status" value="1"/>
</dbReference>
<dbReference type="InterPro" id="IPR012349">
    <property type="entry name" value="Split_barrel_FMN-bd"/>
</dbReference>
<dbReference type="RefSeq" id="WP_009720353.1">
    <property type="nucleotide sequence ID" value="NZ_GG657754.1"/>
</dbReference>
<dbReference type="NCBIfam" id="TIGR00026">
    <property type="entry name" value="hi_GC_TIGR00026"/>
    <property type="match status" value="1"/>
</dbReference>
<dbReference type="InterPro" id="IPR004378">
    <property type="entry name" value="F420H2_quin_Rdtase"/>
</dbReference>
<evidence type="ECO:0000313" key="4">
    <source>
        <dbReference type="Proteomes" id="UP000003963"/>
    </source>
</evidence>
<sequence length="148" mass="16839">MPLQGEYEPSPTQWVRNQVEQIESSGGTKGTTMRGMPVILLTTRGAKSGKIRKTPLMRVEHEGRYAAVASLGGAPKHPVWYFNVLADPRVELRDGTELWDMNAREVTGEEKAQWWRRAVEAYPDYADYQEKTKREIPVFVLEPTDAPH</sequence>
<dbReference type="Gene3D" id="2.30.110.10">
    <property type="entry name" value="Electron Transport, Fmn-binding Protein, Chain A"/>
    <property type="match status" value="1"/>
</dbReference>
<dbReference type="EMBL" id="GG657754">
    <property type="protein sequence ID" value="EFL28555.1"/>
    <property type="molecule type" value="Genomic_DNA"/>
</dbReference>
<dbReference type="GO" id="GO:0016491">
    <property type="term" value="F:oxidoreductase activity"/>
    <property type="evidence" value="ECO:0007669"/>
    <property type="project" value="InterPro"/>
</dbReference>
<protein>
    <recommendedName>
        <fullName evidence="5">Nitroreductase</fullName>
    </recommendedName>
</protein>
<evidence type="ECO:0000256" key="2">
    <source>
        <dbReference type="ARBA" id="ARBA00049106"/>
    </source>
</evidence>